<reference evidence="2 3" key="1">
    <citation type="journal article" date="2017" name="Environ. Microbiol.">
        <title>Decay of the glycolytic pathway and adaptation to intranuclear parasitism within Enterocytozoonidae microsporidia.</title>
        <authorList>
            <person name="Wiredu Boakye D."/>
            <person name="Jaroenlak P."/>
            <person name="Prachumwat A."/>
            <person name="Williams T.A."/>
            <person name="Bateman K.S."/>
            <person name="Itsathitphaisarn O."/>
            <person name="Sritunyalucksana K."/>
            <person name="Paszkiewicz K.H."/>
            <person name="Moore K.A."/>
            <person name="Stentiford G.D."/>
            <person name="Williams B.A."/>
        </authorList>
    </citation>
    <scope>NUCLEOTIDE SEQUENCE [LARGE SCALE GENOMIC DNA]</scope>
    <source>
        <strain evidence="2 3">GB1</strain>
    </source>
</reference>
<dbReference type="VEuPathDB" id="MicrosporidiaDB:ECANGB1_1135"/>
<accession>A0A1Y1S6R6</accession>
<keyword evidence="1" id="KW-0472">Membrane</keyword>
<comment type="caution">
    <text evidence="2">The sequence shown here is derived from an EMBL/GenBank/DDBJ whole genome shotgun (WGS) entry which is preliminary data.</text>
</comment>
<name>A0A1Y1S6R6_9MICR</name>
<proteinExistence type="predicted"/>
<dbReference type="EMBL" id="LWDP01000032">
    <property type="protein sequence ID" value="ORD94119.1"/>
    <property type="molecule type" value="Genomic_DNA"/>
</dbReference>
<keyword evidence="3" id="KW-1185">Reference proteome</keyword>
<dbReference type="AlphaFoldDB" id="A0A1Y1S6R6"/>
<keyword evidence="1" id="KW-0812">Transmembrane</keyword>
<organism evidence="2 3">
    <name type="scientific">Enterospora canceri</name>
    <dbReference type="NCBI Taxonomy" id="1081671"/>
    <lineage>
        <taxon>Eukaryota</taxon>
        <taxon>Fungi</taxon>
        <taxon>Fungi incertae sedis</taxon>
        <taxon>Microsporidia</taxon>
        <taxon>Enterocytozoonidae</taxon>
        <taxon>Enterospora</taxon>
    </lineage>
</organism>
<evidence type="ECO:0000313" key="2">
    <source>
        <dbReference type="EMBL" id="ORD94119.1"/>
    </source>
</evidence>
<feature type="transmembrane region" description="Helical" evidence="1">
    <location>
        <begin position="270"/>
        <end position="291"/>
    </location>
</feature>
<dbReference type="Proteomes" id="UP000192639">
    <property type="component" value="Unassembled WGS sequence"/>
</dbReference>
<evidence type="ECO:0000256" key="1">
    <source>
        <dbReference type="SAM" id="Phobius"/>
    </source>
</evidence>
<keyword evidence="1" id="KW-1133">Transmembrane helix</keyword>
<sequence length="305" mass="34825">MSLIISILHFGRVIYAKPNNLAKPMTMDNGKYIVLPEIQLKSIELYNPINDEERVSSIECVEIDGDQKTERNLYDSTERMKTHYQVMLMAVTPPDSLLLLSRVTLFLICDNLAEIEYSKAMKELNDASMKKKFMAKGPSCVYDALKQTVEFIGTKRIRMELKKRAYVTQQHIAECPIFLEADKLYLDVGRPRKGQFFFRVTIGGKVIDGPKVEFRVGNDNKVRIVGLKEYVHKAPKRIKTNKTNVKTKTVTKAKTVIKPSKKEVKTQRKLWVWLLAGGIVLLILLIAGMSFMRRLKLSKANEGAI</sequence>
<evidence type="ECO:0000313" key="3">
    <source>
        <dbReference type="Proteomes" id="UP000192639"/>
    </source>
</evidence>
<gene>
    <name evidence="2" type="ORF">ECANGB1_1135</name>
</gene>
<protein>
    <submittedName>
        <fullName evidence="2">Uncharacterized protein</fullName>
    </submittedName>
</protein>